<keyword evidence="2" id="KW-1185">Reference proteome</keyword>
<gene>
    <name evidence="1" type="ORF">NBRC3257_0618</name>
</gene>
<reference evidence="1 2" key="1">
    <citation type="submission" date="2013-08" db="EMBL/GenBank/DDBJ databases">
        <title>Gluconobacter thailandicus NBRC 3257 whole genome sequence.</title>
        <authorList>
            <person name="Matsutani M."/>
            <person name="Yakushi T."/>
            <person name="Matsushita K."/>
        </authorList>
    </citation>
    <scope>NUCLEOTIDE SEQUENCE [LARGE SCALE GENOMIC DNA]</scope>
    <source>
        <strain evidence="1 2">NBRC 3257</strain>
    </source>
</reference>
<proteinExistence type="predicted"/>
<organism evidence="1 2">
    <name type="scientific">Gluconobacter thailandicus NBRC 3257</name>
    <dbReference type="NCBI Taxonomy" id="1381097"/>
    <lineage>
        <taxon>Bacteria</taxon>
        <taxon>Pseudomonadati</taxon>
        <taxon>Pseudomonadota</taxon>
        <taxon>Alphaproteobacteria</taxon>
        <taxon>Acetobacterales</taxon>
        <taxon>Acetobacteraceae</taxon>
        <taxon>Gluconobacter</taxon>
    </lineage>
</organism>
<name>A0ABQ0ITS2_GLUTH</name>
<comment type="caution">
    <text evidence="1">The sequence shown here is derived from an EMBL/GenBank/DDBJ whole genome shotgun (WGS) entry which is preliminary data.</text>
</comment>
<protein>
    <submittedName>
        <fullName evidence="1">Uncharacterized protein</fullName>
    </submittedName>
</protein>
<evidence type="ECO:0000313" key="1">
    <source>
        <dbReference type="EMBL" id="GAD25619.1"/>
    </source>
</evidence>
<accession>A0ABQ0ITS2</accession>
<sequence>MPWVKGACSVRETATQGRENFHPFSEAGNLEKTKLFQCLNTDTKYRS</sequence>
<dbReference type="EMBL" id="BASM01000008">
    <property type="protein sequence ID" value="GAD25619.1"/>
    <property type="molecule type" value="Genomic_DNA"/>
</dbReference>
<dbReference type="Proteomes" id="UP000018209">
    <property type="component" value="Unassembled WGS sequence"/>
</dbReference>
<evidence type="ECO:0000313" key="2">
    <source>
        <dbReference type="Proteomes" id="UP000018209"/>
    </source>
</evidence>